<sequence>MDNLLIPPSPELTTEEIQRFSSYAKQLGKAQSAPILRHQNGQDISRKKGHGIELREIRPYVSTDDVRHMDWRVTARTGTPHTRVYTEDVEHRTFIICSFSKDAYFGTETTFISTRLTQIAALIGWRSYITRDPLSMLTCQEQSFELTNIVRDWQTWGQGLAYLTKIDNRACSNQYFNLPNHLLVKGSNIIILSDQMFVSEKSRAILTQLAKHNRVHWLSLEDANTFSIPDGIYQFSHQKKAIEINTAHRKEAKQRYLEQFQKHHQLLVSLGIPKLTFNVNESPIAIVKTLLNMGALH</sequence>
<comment type="caution">
    <text evidence="2">The sequence shown here is derived from an EMBL/GenBank/DDBJ whole genome shotgun (WGS) entry which is preliminary data.</text>
</comment>
<dbReference type="PANTHER" id="PTHR33608">
    <property type="entry name" value="BLL2464 PROTEIN"/>
    <property type="match status" value="1"/>
</dbReference>
<organism evidence="2 3">
    <name type="scientific">Marinomonas ostreistagni</name>
    <dbReference type="NCBI Taxonomy" id="359209"/>
    <lineage>
        <taxon>Bacteria</taxon>
        <taxon>Pseudomonadati</taxon>
        <taxon>Pseudomonadota</taxon>
        <taxon>Gammaproteobacteria</taxon>
        <taxon>Oceanospirillales</taxon>
        <taxon>Oceanospirillaceae</taxon>
        <taxon>Marinomonas</taxon>
    </lineage>
</organism>
<dbReference type="Pfam" id="PF01882">
    <property type="entry name" value="DUF58"/>
    <property type="match status" value="1"/>
</dbReference>
<protein>
    <submittedName>
        <fullName evidence="2">DUF58 domain-containing protein</fullName>
    </submittedName>
</protein>
<dbReference type="RefSeq" id="WP_199462102.1">
    <property type="nucleotide sequence ID" value="NZ_JAEMUH010000006.1"/>
</dbReference>
<evidence type="ECO:0000313" key="2">
    <source>
        <dbReference type="EMBL" id="MBJ7550474.1"/>
    </source>
</evidence>
<evidence type="ECO:0000259" key="1">
    <source>
        <dbReference type="Pfam" id="PF01882"/>
    </source>
</evidence>
<dbReference type="EMBL" id="JAEMUH010000006">
    <property type="protein sequence ID" value="MBJ7550474.1"/>
    <property type="molecule type" value="Genomic_DNA"/>
</dbReference>
<proteinExistence type="predicted"/>
<accession>A0ABS0ZA03</accession>
<dbReference type="Proteomes" id="UP000598488">
    <property type="component" value="Unassembled WGS sequence"/>
</dbReference>
<dbReference type="PANTHER" id="PTHR33608:SF12">
    <property type="entry name" value="DUF58 DOMAIN-CONTAINING PROTEIN"/>
    <property type="match status" value="1"/>
</dbReference>
<gene>
    <name evidence="2" type="ORF">JHD44_07260</name>
</gene>
<keyword evidence="3" id="KW-1185">Reference proteome</keyword>
<feature type="domain" description="DUF58" evidence="1">
    <location>
        <begin position="56"/>
        <end position="264"/>
    </location>
</feature>
<reference evidence="2 3" key="1">
    <citation type="submission" date="2020-12" db="EMBL/GenBank/DDBJ databases">
        <title>Comparative genome analysis of fungal antagonists Marinomonas ostreistagni 398 and M. spartinae 468.</title>
        <authorList>
            <person name="Fields J.L."/>
            <person name="Mavrodi O.V."/>
            <person name="Biber P.D."/>
            <person name="Indest K.J."/>
            <person name="Mavrodi D.V."/>
        </authorList>
    </citation>
    <scope>NUCLEOTIDE SEQUENCE [LARGE SCALE GENOMIC DNA]</scope>
    <source>
        <strain evidence="2 3">USM7</strain>
    </source>
</reference>
<name>A0ABS0ZA03_9GAMM</name>
<evidence type="ECO:0000313" key="3">
    <source>
        <dbReference type="Proteomes" id="UP000598488"/>
    </source>
</evidence>
<dbReference type="InterPro" id="IPR002881">
    <property type="entry name" value="DUF58"/>
</dbReference>